<keyword evidence="2" id="KW-0472">Membrane</keyword>
<organism evidence="3 4">
    <name type="scientific">Exophiala dermatitidis</name>
    <name type="common">Black yeast-like fungus</name>
    <name type="synonym">Wangiella dermatitidis</name>
    <dbReference type="NCBI Taxonomy" id="5970"/>
    <lineage>
        <taxon>Eukaryota</taxon>
        <taxon>Fungi</taxon>
        <taxon>Dikarya</taxon>
        <taxon>Ascomycota</taxon>
        <taxon>Pezizomycotina</taxon>
        <taxon>Eurotiomycetes</taxon>
        <taxon>Chaetothyriomycetidae</taxon>
        <taxon>Chaetothyriales</taxon>
        <taxon>Herpotrichiellaceae</taxon>
        <taxon>Exophiala</taxon>
    </lineage>
</organism>
<accession>A0AAN6EY49</accession>
<feature type="region of interest" description="Disordered" evidence="1">
    <location>
        <begin position="354"/>
        <end position="473"/>
    </location>
</feature>
<evidence type="ECO:0000256" key="1">
    <source>
        <dbReference type="SAM" id="MobiDB-lite"/>
    </source>
</evidence>
<comment type="caution">
    <text evidence="3">The sequence shown here is derived from an EMBL/GenBank/DDBJ whole genome shotgun (WGS) entry which is preliminary data.</text>
</comment>
<evidence type="ECO:0000256" key="2">
    <source>
        <dbReference type="SAM" id="Phobius"/>
    </source>
</evidence>
<protein>
    <submittedName>
        <fullName evidence="3">Uncharacterized protein</fullName>
    </submittedName>
</protein>
<feature type="compositionally biased region" description="Polar residues" evidence="1">
    <location>
        <begin position="396"/>
        <end position="412"/>
    </location>
</feature>
<proteinExistence type="predicted"/>
<dbReference type="Proteomes" id="UP001161757">
    <property type="component" value="Unassembled WGS sequence"/>
</dbReference>
<feature type="compositionally biased region" description="Acidic residues" evidence="1">
    <location>
        <begin position="363"/>
        <end position="389"/>
    </location>
</feature>
<feature type="transmembrane region" description="Helical" evidence="2">
    <location>
        <begin position="24"/>
        <end position="44"/>
    </location>
</feature>
<feature type="region of interest" description="Disordered" evidence="1">
    <location>
        <begin position="302"/>
        <end position="323"/>
    </location>
</feature>
<feature type="region of interest" description="Disordered" evidence="1">
    <location>
        <begin position="495"/>
        <end position="534"/>
    </location>
</feature>
<feature type="compositionally biased region" description="Basic and acidic residues" evidence="1">
    <location>
        <begin position="304"/>
        <end position="318"/>
    </location>
</feature>
<dbReference type="EMBL" id="JAJGCB010000003">
    <property type="protein sequence ID" value="KAJ8993890.1"/>
    <property type="molecule type" value="Genomic_DNA"/>
</dbReference>
<feature type="compositionally biased region" description="Low complexity" evidence="1">
    <location>
        <begin position="413"/>
        <end position="435"/>
    </location>
</feature>
<evidence type="ECO:0000313" key="3">
    <source>
        <dbReference type="EMBL" id="KAJ8993890.1"/>
    </source>
</evidence>
<name>A0AAN6EY49_EXODE</name>
<sequence length="549" mass="61143">MNLCTIHFEFIRIPMPANMPSQQLFLSIILAQLILQGIAMMVVLPYLPEEIAVDVAEGTKVSRRLILKAVFSALNSYFGQWLGNKVQEYQVCKRVEELWVSAGRNRYFSNLFKGLLYKTQAAGPKAGQAEKERDWHRCSLSHVLTAYLHADKGFLFGKPSWNLIKRIKSYCDAVKKWATILVTMPKRMTESATSSLQCLTQTIREGRDLVQQAYLRAKGLFSFRASVSAFWRLVFDCNNAEGHAVDTVIKLFVGFAWIIVLRGVGSLSVLGKFYPPAGSGRGSRKDDVQKNGPSELYEETLMPDDAHGDEHCQEKSEDGDQDLGYFADDEYEERGANGGKIGRMLEYCVNFGRHSEQRSRHEEDEEDLEDGPENNEQDNEKEGEEEDGEANERKQQNAASDNSRVPGTNRARSTNATGNTSSSSSSDGSGSTNSGSHHDAEMDLDESDSTDNAPTLVASDSDAGTLVESDTDTDIEAHAYNAVDRRAIVETAISGRPHSPLSPGGRGHGHGPWYGNLHGDPSFQESRNPWGRRNAWDWTNIPSSFHYRR</sequence>
<keyword evidence="2" id="KW-1133">Transmembrane helix</keyword>
<evidence type="ECO:0000313" key="4">
    <source>
        <dbReference type="Proteomes" id="UP001161757"/>
    </source>
</evidence>
<dbReference type="AlphaFoldDB" id="A0AAN6EY49"/>
<gene>
    <name evidence="3" type="ORF">HRR80_002393</name>
</gene>
<reference evidence="3" key="1">
    <citation type="submission" date="2023-01" db="EMBL/GenBank/DDBJ databases">
        <title>Exophiala dermititidis isolated from Cystic Fibrosis Patient.</title>
        <authorList>
            <person name="Kurbessoian T."/>
            <person name="Crocker A."/>
            <person name="Murante D."/>
            <person name="Hogan D.A."/>
            <person name="Stajich J.E."/>
        </authorList>
    </citation>
    <scope>NUCLEOTIDE SEQUENCE</scope>
    <source>
        <strain evidence="3">Ex8</strain>
    </source>
</reference>
<keyword evidence="2" id="KW-0812">Transmembrane</keyword>